<accession>A0A0L0SXF0</accession>
<dbReference type="InterPro" id="IPR050410">
    <property type="entry name" value="CCR4/nocturin_mRNA_transcr"/>
</dbReference>
<sequence>MQSILMCGRLEHWRLMLLERMFRSANSVHRLANISRLAATALVQRQHHGTNGYQTVKEDLASSVMSGFSNSVHDQGDQAVHDSLRSSTGLARGGSRGGSRSSGRGEWSASLPSSSGGGGRGGSTSRRGRWSSSGSIQGGGVAAHERVWAPVDDADGSSASTAASGSIAASLRVMSYNVLADNLLFKNRYLYPKNAPMDLLRWDQRWQRILRQVREHDPDVICLQEIHKKDLVRDIAPDLLFLGYHYHYQQRTQNADAHQDGVATFYRADRLTCVQAEPVTYFHAGTFLDRDNVGMILRLVLPKQGIQLMVANTHILFNPRRGAVKVGQIHTLLTRIHAMLDAEAMPAECEDLSIINTDPIDVPVFVCGDFNSAPHSAVYHFVASGAVDLAAPDDELAGQRADFDRAVNWWSSSANSADLRPTASAAATLAQSLTATDLEERHTVESITGGTRKRGARHVVPRYATHPFDLQSLYRGADLDGRVSSAHTKSRDLVDFVFHGRLGARHGDDASVHPRRYVPRDWTALVAGIPPVPGFVRAAHRRASRRVDARAVRLLQLPNVRDAQPIPDAVEGSDHYPIAGEFELVVQAPAENGDEEKVAGAEVVGEEDEVVVAQEIVVE</sequence>
<dbReference type="EMBL" id="GG745352">
    <property type="protein sequence ID" value="KNE67166.1"/>
    <property type="molecule type" value="Genomic_DNA"/>
</dbReference>
<evidence type="ECO:0000313" key="4">
    <source>
        <dbReference type="Proteomes" id="UP000054350"/>
    </source>
</evidence>
<keyword evidence="4" id="KW-1185">Reference proteome</keyword>
<dbReference type="STRING" id="578462.A0A0L0SXF0"/>
<feature type="compositionally biased region" description="Low complexity" evidence="1">
    <location>
        <begin position="98"/>
        <end position="114"/>
    </location>
</feature>
<evidence type="ECO:0000259" key="2">
    <source>
        <dbReference type="Pfam" id="PF03372"/>
    </source>
</evidence>
<protein>
    <recommendedName>
        <fullName evidence="2">Endonuclease/exonuclease/phosphatase domain-containing protein</fullName>
    </recommendedName>
</protein>
<name>A0A0L0SXF0_ALLM3</name>
<dbReference type="InterPro" id="IPR036691">
    <property type="entry name" value="Endo/exonu/phosph_ase_sf"/>
</dbReference>
<dbReference type="Proteomes" id="UP000054350">
    <property type="component" value="Unassembled WGS sequence"/>
</dbReference>
<dbReference type="eggNOG" id="KOG2338">
    <property type="taxonomic scope" value="Eukaryota"/>
</dbReference>
<reference evidence="3 4" key="1">
    <citation type="submission" date="2009-11" db="EMBL/GenBank/DDBJ databases">
        <title>Annotation of Allomyces macrogynus ATCC 38327.</title>
        <authorList>
            <consortium name="The Broad Institute Genome Sequencing Platform"/>
            <person name="Russ C."/>
            <person name="Cuomo C."/>
            <person name="Burger G."/>
            <person name="Gray M.W."/>
            <person name="Holland P.W.H."/>
            <person name="King N."/>
            <person name="Lang F.B.F."/>
            <person name="Roger A.J."/>
            <person name="Ruiz-Trillo I."/>
            <person name="Young S.K."/>
            <person name="Zeng Q."/>
            <person name="Gargeya S."/>
            <person name="Fitzgerald M."/>
            <person name="Haas B."/>
            <person name="Abouelleil A."/>
            <person name="Alvarado L."/>
            <person name="Arachchi H.M."/>
            <person name="Berlin A."/>
            <person name="Chapman S.B."/>
            <person name="Gearin G."/>
            <person name="Goldberg J."/>
            <person name="Griggs A."/>
            <person name="Gujja S."/>
            <person name="Hansen M."/>
            <person name="Heiman D."/>
            <person name="Howarth C."/>
            <person name="Larimer J."/>
            <person name="Lui A."/>
            <person name="MacDonald P.J.P."/>
            <person name="McCowen C."/>
            <person name="Montmayeur A."/>
            <person name="Murphy C."/>
            <person name="Neiman D."/>
            <person name="Pearson M."/>
            <person name="Priest M."/>
            <person name="Roberts A."/>
            <person name="Saif S."/>
            <person name="Shea T."/>
            <person name="Sisk P."/>
            <person name="Stolte C."/>
            <person name="Sykes S."/>
            <person name="Wortman J."/>
            <person name="Nusbaum C."/>
            <person name="Birren B."/>
        </authorList>
    </citation>
    <scope>NUCLEOTIDE SEQUENCE [LARGE SCALE GENOMIC DNA]</scope>
    <source>
        <strain evidence="3 4">ATCC 38327</strain>
    </source>
</reference>
<dbReference type="PANTHER" id="PTHR12121:SF34">
    <property type="entry name" value="PROTEIN ANGEL"/>
    <property type="match status" value="1"/>
</dbReference>
<dbReference type="Pfam" id="PF03372">
    <property type="entry name" value="Exo_endo_phos"/>
    <property type="match status" value="1"/>
</dbReference>
<dbReference type="GO" id="GO:0000175">
    <property type="term" value="F:3'-5'-RNA exonuclease activity"/>
    <property type="evidence" value="ECO:0007669"/>
    <property type="project" value="TreeGrafter"/>
</dbReference>
<organism evidence="3 4">
    <name type="scientific">Allomyces macrogynus (strain ATCC 38327)</name>
    <name type="common">Allomyces javanicus var. macrogynus</name>
    <dbReference type="NCBI Taxonomy" id="578462"/>
    <lineage>
        <taxon>Eukaryota</taxon>
        <taxon>Fungi</taxon>
        <taxon>Fungi incertae sedis</taxon>
        <taxon>Blastocladiomycota</taxon>
        <taxon>Blastocladiomycetes</taxon>
        <taxon>Blastocladiales</taxon>
        <taxon>Blastocladiaceae</taxon>
        <taxon>Allomyces</taxon>
    </lineage>
</organism>
<dbReference type="AlphaFoldDB" id="A0A0L0SXF0"/>
<gene>
    <name evidence="3" type="ORF">AMAG_12236</name>
</gene>
<feature type="region of interest" description="Disordered" evidence="1">
    <location>
        <begin position="67"/>
        <end position="139"/>
    </location>
</feature>
<evidence type="ECO:0000256" key="1">
    <source>
        <dbReference type="SAM" id="MobiDB-lite"/>
    </source>
</evidence>
<proteinExistence type="predicted"/>
<dbReference type="SUPFAM" id="SSF56219">
    <property type="entry name" value="DNase I-like"/>
    <property type="match status" value="1"/>
</dbReference>
<dbReference type="Gene3D" id="3.60.10.10">
    <property type="entry name" value="Endonuclease/exonuclease/phosphatase"/>
    <property type="match status" value="1"/>
</dbReference>
<dbReference type="PANTHER" id="PTHR12121">
    <property type="entry name" value="CARBON CATABOLITE REPRESSOR PROTEIN 4"/>
    <property type="match status" value="1"/>
</dbReference>
<dbReference type="VEuPathDB" id="FungiDB:AMAG_12236"/>
<feature type="compositionally biased region" description="Basic and acidic residues" evidence="1">
    <location>
        <begin position="74"/>
        <end position="84"/>
    </location>
</feature>
<dbReference type="OrthoDB" id="428734at2759"/>
<feature type="domain" description="Endonuclease/exonuclease/phosphatase" evidence="2">
    <location>
        <begin position="174"/>
        <end position="413"/>
    </location>
</feature>
<reference evidence="4" key="2">
    <citation type="submission" date="2009-11" db="EMBL/GenBank/DDBJ databases">
        <title>The Genome Sequence of Allomyces macrogynus strain ATCC 38327.</title>
        <authorList>
            <consortium name="The Broad Institute Genome Sequencing Platform"/>
            <person name="Russ C."/>
            <person name="Cuomo C."/>
            <person name="Shea T."/>
            <person name="Young S.K."/>
            <person name="Zeng Q."/>
            <person name="Koehrsen M."/>
            <person name="Haas B."/>
            <person name="Borodovsky M."/>
            <person name="Guigo R."/>
            <person name="Alvarado L."/>
            <person name="Berlin A."/>
            <person name="Borenstein D."/>
            <person name="Chen Z."/>
            <person name="Engels R."/>
            <person name="Freedman E."/>
            <person name="Gellesch M."/>
            <person name="Goldberg J."/>
            <person name="Griggs A."/>
            <person name="Gujja S."/>
            <person name="Heiman D."/>
            <person name="Hepburn T."/>
            <person name="Howarth C."/>
            <person name="Jen D."/>
            <person name="Larson L."/>
            <person name="Lewis B."/>
            <person name="Mehta T."/>
            <person name="Park D."/>
            <person name="Pearson M."/>
            <person name="Roberts A."/>
            <person name="Saif S."/>
            <person name="Shenoy N."/>
            <person name="Sisk P."/>
            <person name="Stolte C."/>
            <person name="Sykes S."/>
            <person name="Walk T."/>
            <person name="White J."/>
            <person name="Yandava C."/>
            <person name="Burger G."/>
            <person name="Gray M.W."/>
            <person name="Holland P.W.H."/>
            <person name="King N."/>
            <person name="Lang F.B.F."/>
            <person name="Roger A.J."/>
            <person name="Ruiz-Trillo I."/>
            <person name="Lander E."/>
            <person name="Nusbaum C."/>
        </authorList>
    </citation>
    <scope>NUCLEOTIDE SEQUENCE [LARGE SCALE GENOMIC DNA]</scope>
    <source>
        <strain evidence="4">ATCC 38327</strain>
    </source>
</reference>
<evidence type="ECO:0000313" key="3">
    <source>
        <dbReference type="EMBL" id="KNE67166.1"/>
    </source>
</evidence>
<dbReference type="InterPro" id="IPR005135">
    <property type="entry name" value="Endo/exonuclease/phosphatase"/>
</dbReference>